<reference evidence="3 4" key="1">
    <citation type="submission" date="2016-10" db="EMBL/GenBank/DDBJ databases">
        <title>Arsenicibacter rosenii gen. nov., sp. nov., an efficient arsenic-methylating bacterium isolated from an arsenic-contaminated paddy soil.</title>
        <authorList>
            <person name="Huang K."/>
        </authorList>
    </citation>
    <scope>NUCLEOTIDE SEQUENCE [LARGE SCALE GENOMIC DNA]</scope>
    <source>
        <strain evidence="3 4">SM-1</strain>
    </source>
</reference>
<accession>A0A1S2VJM3</accession>
<dbReference type="PROSITE" id="PS51123">
    <property type="entry name" value="OMPA_2"/>
    <property type="match status" value="1"/>
</dbReference>
<dbReference type="InterPro" id="IPR006665">
    <property type="entry name" value="OmpA-like"/>
</dbReference>
<dbReference type="RefSeq" id="WP_071504078.1">
    <property type="nucleotide sequence ID" value="NZ_MORL01000007.1"/>
</dbReference>
<dbReference type="OrthoDB" id="1490539at2"/>
<dbReference type="GO" id="GO:0016020">
    <property type="term" value="C:membrane"/>
    <property type="evidence" value="ECO:0007669"/>
    <property type="project" value="UniProtKB-UniRule"/>
</dbReference>
<dbReference type="SUPFAM" id="SSF49464">
    <property type="entry name" value="Carboxypeptidase regulatory domain-like"/>
    <property type="match status" value="1"/>
</dbReference>
<proteinExistence type="predicted"/>
<protein>
    <recommendedName>
        <fullName evidence="2">OmpA-like domain-containing protein</fullName>
    </recommendedName>
</protein>
<keyword evidence="4" id="KW-1185">Reference proteome</keyword>
<dbReference type="Pfam" id="PF13620">
    <property type="entry name" value="CarboxypepD_reg"/>
    <property type="match status" value="1"/>
</dbReference>
<dbReference type="Proteomes" id="UP000181790">
    <property type="component" value="Unassembled WGS sequence"/>
</dbReference>
<dbReference type="InterPro" id="IPR008969">
    <property type="entry name" value="CarboxyPept-like_regulatory"/>
</dbReference>
<dbReference type="InterPro" id="IPR036737">
    <property type="entry name" value="OmpA-like_sf"/>
</dbReference>
<organism evidence="3 4">
    <name type="scientific">Arsenicibacter rosenii</name>
    <dbReference type="NCBI Taxonomy" id="1750698"/>
    <lineage>
        <taxon>Bacteria</taxon>
        <taxon>Pseudomonadati</taxon>
        <taxon>Bacteroidota</taxon>
        <taxon>Cytophagia</taxon>
        <taxon>Cytophagales</taxon>
        <taxon>Spirosomataceae</taxon>
        <taxon>Arsenicibacter</taxon>
    </lineage>
</organism>
<dbReference type="EMBL" id="MORL01000007">
    <property type="protein sequence ID" value="OIN58406.1"/>
    <property type="molecule type" value="Genomic_DNA"/>
</dbReference>
<evidence type="ECO:0000313" key="3">
    <source>
        <dbReference type="EMBL" id="OIN58406.1"/>
    </source>
</evidence>
<gene>
    <name evidence="3" type="ORF">BLX24_15555</name>
</gene>
<dbReference type="Gene3D" id="3.30.1330.60">
    <property type="entry name" value="OmpA-like domain"/>
    <property type="match status" value="1"/>
</dbReference>
<evidence type="ECO:0000256" key="1">
    <source>
        <dbReference type="PROSITE-ProRule" id="PRU00473"/>
    </source>
</evidence>
<name>A0A1S2VJM3_9BACT</name>
<dbReference type="AlphaFoldDB" id="A0A1S2VJM3"/>
<feature type="domain" description="OmpA-like" evidence="2">
    <location>
        <begin position="127"/>
        <end position="235"/>
    </location>
</feature>
<keyword evidence="1" id="KW-0472">Membrane</keyword>
<dbReference type="SUPFAM" id="SSF103088">
    <property type="entry name" value="OmpA-like"/>
    <property type="match status" value="1"/>
</dbReference>
<evidence type="ECO:0000313" key="4">
    <source>
        <dbReference type="Proteomes" id="UP000181790"/>
    </source>
</evidence>
<dbReference type="CDD" id="cd07185">
    <property type="entry name" value="OmpA_C-like"/>
    <property type="match status" value="1"/>
</dbReference>
<comment type="caution">
    <text evidence="3">The sequence shown here is derived from an EMBL/GenBank/DDBJ whole genome shotgun (WGS) entry which is preliminary data.</text>
</comment>
<evidence type="ECO:0000259" key="2">
    <source>
        <dbReference type="PROSITE" id="PS51123"/>
    </source>
</evidence>
<dbReference type="Gene3D" id="2.60.40.1120">
    <property type="entry name" value="Carboxypeptidase-like, regulatory domain"/>
    <property type="match status" value="1"/>
</dbReference>
<dbReference type="Pfam" id="PF00691">
    <property type="entry name" value="OmpA"/>
    <property type="match status" value="1"/>
</dbReference>
<sequence>MNRVIFRNSAHTIGWFCLWLMGWIPVSGQNGQPSLASVEGVIVDRQTGQPIAYATLSVLNEQGQTVARQQTPVNGTFRVRLSPKQRYTVDVQAEGYQTEQDVLDFTVPYVNHVTGKRFKLSPVARVSGPMTGSSALSVYFMPRSAALTTVAVQALQSLLTRLQGSKEQVVLIGYTDGQGDAVLNELLAGDRAEAVRSFLIGNGILNERIRINQAGNKADLNTALPQKRRVDIVVE</sequence>